<dbReference type="EMBL" id="FPBD01000005">
    <property type="protein sequence ID" value="SFT94454.1"/>
    <property type="molecule type" value="Genomic_DNA"/>
</dbReference>
<dbReference type="Proteomes" id="UP000183371">
    <property type="component" value="Unassembled WGS sequence"/>
</dbReference>
<dbReference type="InterPro" id="IPR046083">
    <property type="entry name" value="DUF6101"/>
</dbReference>
<dbReference type="AlphaFoldDB" id="A0A1I7C518"/>
<evidence type="ECO:0000313" key="1">
    <source>
        <dbReference type="EMBL" id="SFT94454.1"/>
    </source>
</evidence>
<organism evidence="1 2">
    <name type="scientific">Pseudovibrio denitrificans</name>
    <dbReference type="NCBI Taxonomy" id="258256"/>
    <lineage>
        <taxon>Bacteria</taxon>
        <taxon>Pseudomonadati</taxon>
        <taxon>Pseudomonadota</taxon>
        <taxon>Alphaproteobacteria</taxon>
        <taxon>Hyphomicrobiales</taxon>
        <taxon>Stappiaceae</taxon>
        <taxon>Pseudovibrio</taxon>
    </lineage>
</organism>
<accession>A0A1I7C518</accession>
<sequence length="202" mass="22636">MINYKSQFLGLASNDNHINRVRVSLPFRMQADLPDDLLETPGVNRSDIRIDPDKVLIRREMGGLPLTLSVPLGSYSGIAAKVTVNEITDELEYQVVLLHRDHALSIPLLTGTDMELTADYWEAWSDALALPLLTIDSDGTSKLARLGLNTCSKGEPLPRRKLRALTGRRPRFLVGRETGKPTKLQKVFASSRRFTSLRRRNS</sequence>
<name>A0A1I7C518_9HYPH</name>
<keyword evidence="2" id="KW-1185">Reference proteome</keyword>
<reference evidence="2" key="1">
    <citation type="submission" date="2016-10" db="EMBL/GenBank/DDBJ databases">
        <authorList>
            <person name="Varghese N."/>
            <person name="Submissions S."/>
        </authorList>
    </citation>
    <scope>NUCLEOTIDE SEQUENCE [LARGE SCALE GENOMIC DNA]</scope>
    <source>
        <strain evidence="2">DSM 17465</strain>
    </source>
</reference>
<proteinExistence type="predicted"/>
<protein>
    <submittedName>
        <fullName evidence="1">Uncharacterized protein</fullName>
    </submittedName>
</protein>
<dbReference type="Pfam" id="PF19596">
    <property type="entry name" value="DUF6101"/>
    <property type="match status" value="1"/>
</dbReference>
<gene>
    <name evidence="1" type="ORF">SAMN05444141_105171</name>
</gene>
<dbReference type="RefSeq" id="WP_083417058.1">
    <property type="nucleotide sequence ID" value="NZ_FPBD01000005.1"/>
</dbReference>
<evidence type="ECO:0000313" key="2">
    <source>
        <dbReference type="Proteomes" id="UP000183371"/>
    </source>
</evidence>